<sequence>MSGVINVVVDLEGTGEVTRLTAVRQFAPDKKVNINQYEVTIKRLTAPPNCPVEFKFAIWHDMDLGMWDFIRKASQRIAYLDSKFADKMTPHFDLIGDAVFAEDTA</sequence>
<dbReference type="EMBL" id="MK814760">
    <property type="protein sequence ID" value="QGT55042.1"/>
    <property type="molecule type" value="Genomic_DNA"/>
</dbReference>
<protein>
    <submittedName>
        <fullName evidence="1">Uncharacterized protein</fullName>
    </submittedName>
</protein>
<accession>A0A650FAW6</accession>
<dbReference type="KEGG" id="vg:77924417"/>
<gene>
    <name evidence="1" type="primary">49</name>
    <name evidence="1" type="ORF">SEA_FORZA_49</name>
</gene>
<name>A0A650FAW6_9CAUD</name>
<reference evidence="1 2" key="1">
    <citation type="submission" date="2019-04" db="EMBL/GenBank/DDBJ databases">
        <authorList>
            <person name="Pope W.H."/>
            <person name="Garlena R.A."/>
            <person name="Russell D.A."/>
            <person name="Jacobs-Sera D."/>
            <person name="Hatfull G.F."/>
        </authorList>
    </citation>
    <scope>NUCLEOTIDE SEQUENCE [LARGE SCALE GENOMIC DNA]</scope>
</reference>
<evidence type="ECO:0000313" key="2">
    <source>
        <dbReference type="Proteomes" id="UP000423482"/>
    </source>
</evidence>
<keyword evidence="2" id="KW-1185">Reference proteome</keyword>
<proteinExistence type="predicted"/>
<dbReference type="Proteomes" id="UP000423482">
    <property type="component" value="Segment"/>
</dbReference>
<organism evidence="1 2">
    <name type="scientific">Gordonia phage Forza</name>
    <dbReference type="NCBI Taxonomy" id="2571247"/>
    <lineage>
        <taxon>Viruses</taxon>
        <taxon>Duplodnaviria</taxon>
        <taxon>Heunggongvirae</taxon>
        <taxon>Uroviricota</taxon>
        <taxon>Caudoviricetes</taxon>
        <taxon>Forzavirus</taxon>
        <taxon>Forzavirus forza</taxon>
    </lineage>
</organism>
<evidence type="ECO:0000313" key="1">
    <source>
        <dbReference type="EMBL" id="QGT55042.1"/>
    </source>
</evidence>
<dbReference type="RefSeq" id="YP_010648929.1">
    <property type="nucleotide sequence ID" value="NC_070763.1"/>
</dbReference>
<dbReference type="GeneID" id="77924417"/>